<proteinExistence type="predicted"/>
<dbReference type="EMBL" id="KV722411">
    <property type="protein sequence ID" value="OCH90113.1"/>
    <property type="molecule type" value="Genomic_DNA"/>
</dbReference>
<accession>A0A8E2ATJ2</accession>
<organism evidence="2 3">
    <name type="scientific">Obba rivulosa</name>
    <dbReference type="NCBI Taxonomy" id="1052685"/>
    <lineage>
        <taxon>Eukaryota</taxon>
        <taxon>Fungi</taxon>
        <taxon>Dikarya</taxon>
        <taxon>Basidiomycota</taxon>
        <taxon>Agaricomycotina</taxon>
        <taxon>Agaricomycetes</taxon>
        <taxon>Polyporales</taxon>
        <taxon>Gelatoporiaceae</taxon>
        <taxon>Obba</taxon>
    </lineage>
</organism>
<dbReference type="AlphaFoldDB" id="A0A8E2ATJ2"/>
<feature type="region of interest" description="Disordered" evidence="1">
    <location>
        <begin position="1"/>
        <end position="58"/>
    </location>
</feature>
<name>A0A8E2ATJ2_9APHY</name>
<feature type="compositionally biased region" description="Polar residues" evidence="1">
    <location>
        <begin position="1"/>
        <end position="12"/>
    </location>
</feature>
<feature type="compositionally biased region" description="Polar residues" evidence="1">
    <location>
        <begin position="45"/>
        <end position="56"/>
    </location>
</feature>
<evidence type="ECO:0000313" key="3">
    <source>
        <dbReference type="Proteomes" id="UP000250043"/>
    </source>
</evidence>
<protein>
    <submittedName>
        <fullName evidence="2">Uncharacterized protein</fullName>
    </submittedName>
</protein>
<keyword evidence="3" id="KW-1185">Reference proteome</keyword>
<dbReference type="Proteomes" id="UP000250043">
    <property type="component" value="Unassembled WGS sequence"/>
</dbReference>
<evidence type="ECO:0000256" key="1">
    <source>
        <dbReference type="SAM" id="MobiDB-lite"/>
    </source>
</evidence>
<reference evidence="2 3" key="1">
    <citation type="submission" date="2016-07" db="EMBL/GenBank/DDBJ databases">
        <title>Draft genome of the white-rot fungus Obba rivulosa 3A-2.</title>
        <authorList>
            <consortium name="DOE Joint Genome Institute"/>
            <person name="Miettinen O."/>
            <person name="Riley R."/>
            <person name="Acob R."/>
            <person name="Barry K."/>
            <person name="Cullen D."/>
            <person name="De Vries R."/>
            <person name="Hainaut M."/>
            <person name="Hatakka A."/>
            <person name="Henrissat B."/>
            <person name="Hilden K."/>
            <person name="Kuo R."/>
            <person name="Labutti K."/>
            <person name="Lipzen A."/>
            <person name="Makela M.R."/>
            <person name="Sandor L."/>
            <person name="Spatafora J.W."/>
            <person name="Grigoriev I.V."/>
            <person name="Hibbett D.S."/>
        </authorList>
    </citation>
    <scope>NUCLEOTIDE SEQUENCE [LARGE SCALE GENOMIC DNA]</scope>
    <source>
        <strain evidence="2 3">3A-2</strain>
    </source>
</reference>
<sequence length="159" mass="17049">MLSISGVQSSKWALSRGHARGHGIRRDLGASPKTVTPPRRARNEAGQSPGTAVVSDTETRFQRHETFPTAHASAVARGLCPLCRPRCSTFKPAISHCAQHAYAELAHDANARRRGTPFAAVCAQPADGSHHSFKASARLDSCVQRSCEVLGLDEIRGIT</sequence>
<gene>
    <name evidence="2" type="ORF">OBBRIDRAFT_624016</name>
</gene>
<evidence type="ECO:0000313" key="2">
    <source>
        <dbReference type="EMBL" id="OCH90113.1"/>
    </source>
</evidence>